<protein>
    <recommendedName>
        <fullName evidence="9">Transcription-repair-coupling factor</fullName>
        <shortName evidence="9">TRCF</shortName>
        <ecNumber evidence="9">3.6.4.-</ecNumber>
    </recommendedName>
</protein>
<dbReference type="EMBL" id="CP047593">
    <property type="protein sequence ID" value="QHI69730.1"/>
    <property type="molecule type" value="Genomic_DNA"/>
</dbReference>
<organism evidence="12 13">
    <name type="scientific">Tichowtungia aerotolerans</name>
    <dbReference type="NCBI Taxonomy" id="2697043"/>
    <lineage>
        <taxon>Bacteria</taxon>
        <taxon>Pseudomonadati</taxon>
        <taxon>Kiritimatiellota</taxon>
        <taxon>Tichowtungiia</taxon>
        <taxon>Tichowtungiales</taxon>
        <taxon>Tichowtungiaceae</taxon>
        <taxon>Tichowtungia</taxon>
    </lineage>
</organism>
<evidence type="ECO:0000256" key="2">
    <source>
        <dbReference type="ARBA" id="ARBA00022741"/>
    </source>
</evidence>
<dbReference type="EC" id="3.6.4.-" evidence="9"/>
<comment type="similarity">
    <text evidence="9">In the N-terminal section; belongs to the UvrB family.</text>
</comment>
<dbReference type="InterPro" id="IPR014001">
    <property type="entry name" value="Helicase_ATP-bd"/>
</dbReference>
<dbReference type="InterPro" id="IPR001650">
    <property type="entry name" value="Helicase_C-like"/>
</dbReference>
<evidence type="ECO:0000256" key="6">
    <source>
        <dbReference type="ARBA" id="ARBA00022840"/>
    </source>
</evidence>
<dbReference type="Pfam" id="PF17757">
    <property type="entry name" value="UvrB_inter"/>
    <property type="match status" value="1"/>
</dbReference>
<dbReference type="SMART" id="SM00487">
    <property type="entry name" value="DEXDc"/>
    <property type="match status" value="1"/>
</dbReference>
<dbReference type="InterPro" id="IPR011545">
    <property type="entry name" value="DEAD/DEAH_box_helicase_dom"/>
</dbReference>
<evidence type="ECO:0000256" key="9">
    <source>
        <dbReference type="HAMAP-Rule" id="MF_00969"/>
    </source>
</evidence>
<keyword evidence="2 9" id="KW-0547">Nucleotide-binding</keyword>
<evidence type="ECO:0000313" key="12">
    <source>
        <dbReference type="EMBL" id="QHI69730.1"/>
    </source>
</evidence>
<dbReference type="InterPro" id="IPR036101">
    <property type="entry name" value="CarD-like/TRCF_RID_sf"/>
</dbReference>
<dbReference type="GO" id="GO:0005524">
    <property type="term" value="F:ATP binding"/>
    <property type="evidence" value="ECO:0007669"/>
    <property type="project" value="UniProtKB-UniRule"/>
</dbReference>
<keyword evidence="6 9" id="KW-0067">ATP-binding</keyword>
<dbReference type="CDD" id="cd17991">
    <property type="entry name" value="DEXHc_TRCF"/>
    <property type="match status" value="1"/>
</dbReference>
<evidence type="ECO:0000256" key="3">
    <source>
        <dbReference type="ARBA" id="ARBA00022763"/>
    </source>
</evidence>
<keyword evidence="7 9" id="KW-0238">DNA-binding</keyword>
<dbReference type="InterPro" id="IPR004576">
    <property type="entry name" value="Mfd"/>
</dbReference>
<dbReference type="HAMAP" id="MF_00969">
    <property type="entry name" value="TRCF"/>
    <property type="match status" value="1"/>
</dbReference>
<dbReference type="PROSITE" id="PS51192">
    <property type="entry name" value="HELICASE_ATP_BIND_1"/>
    <property type="match status" value="1"/>
</dbReference>
<dbReference type="SMART" id="SM01058">
    <property type="entry name" value="CarD_TRCF"/>
    <property type="match status" value="1"/>
</dbReference>
<dbReference type="SUPFAM" id="SSF143517">
    <property type="entry name" value="TRCF domain-like"/>
    <property type="match status" value="1"/>
</dbReference>
<evidence type="ECO:0000259" key="11">
    <source>
        <dbReference type="PROSITE" id="PS51194"/>
    </source>
</evidence>
<evidence type="ECO:0000313" key="13">
    <source>
        <dbReference type="Proteomes" id="UP000464954"/>
    </source>
</evidence>
<dbReference type="InterPro" id="IPR005118">
    <property type="entry name" value="TRCF_C"/>
</dbReference>
<dbReference type="Pfam" id="PF03461">
    <property type="entry name" value="TRCF"/>
    <property type="match status" value="1"/>
</dbReference>
<comment type="function">
    <text evidence="9">Couples transcription and DNA repair by recognizing RNA polymerase (RNAP) stalled at DNA lesions. Mediates ATP-dependent release of RNAP and its truncated transcript from the DNA, and recruitment of nucleotide excision repair machinery to the damaged site.</text>
</comment>
<accession>A0A6P1M571</accession>
<dbReference type="Pfam" id="PF00271">
    <property type="entry name" value="Helicase_C"/>
    <property type="match status" value="1"/>
</dbReference>
<dbReference type="GO" id="GO:0000716">
    <property type="term" value="P:transcription-coupled nucleotide-excision repair, DNA damage recognition"/>
    <property type="evidence" value="ECO:0007669"/>
    <property type="project" value="UniProtKB-UniRule"/>
</dbReference>
<comment type="subcellular location">
    <subcellularLocation>
        <location evidence="9">Cytoplasm</location>
    </subcellularLocation>
</comment>
<dbReference type="InterPro" id="IPR003711">
    <property type="entry name" value="CarD-like/TRCF_RID"/>
</dbReference>
<keyword evidence="8 9" id="KW-0234">DNA repair</keyword>
<feature type="domain" description="Helicase C-terminal" evidence="11">
    <location>
        <begin position="676"/>
        <end position="842"/>
    </location>
</feature>
<keyword evidence="4 9" id="KW-0378">Hydrolase</keyword>
<dbReference type="Gene3D" id="3.90.1150.50">
    <property type="entry name" value="Transcription-repair-coupling factor, D7 domain"/>
    <property type="match status" value="1"/>
</dbReference>
<dbReference type="KEGG" id="taer:GT409_09795"/>
<keyword evidence="1 9" id="KW-0963">Cytoplasm</keyword>
<evidence type="ECO:0000256" key="8">
    <source>
        <dbReference type="ARBA" id="ARBA00023204"/>
    </source>
</evidence>
<dbReference type="SUPFAM" id="SSF141259">
    <property type="entry name" value="CarD-like"/>
    <property type="match status" value="1"/>
</dbReference>
<gene>
    <name evidence="9 12" type="primary">mfd</name>
    <name evidence="12" type="ORF">GT409_09795</name>
</gene>
<dbReference type="GO" id="GO:0005737">
    <property type="term" value="C:cytoplasm"/>
    <property type="evidence" value="ECO:0007669"/>
    <property type="project" value="UniProtKB-SubCell"/>
</dbReference>
<dbReference type="InterPro" id="IPR037235">
    <property type="entry name" value="TRCF-like_C_D7"/>
</dbReference>
<dbReference type="Gene3D" id="3.30.2060.10">
    <property type="entry name" value="Penicillin-binding protein 1b domain"/>
    <property type="match status" value="1"/>
</dbReference>
<dbReference type="Gene3D" id="3.40.50.11180">
    <property type="match status" value="1"/>
</dbReference>
<dbReference type="SMART" id="SM00982">
    <property type="entry name" value="TRCF"/>
    <property type="match status" value="1"/>
</dbReference>
<dbReference type="SUPFAM" id="SSF52540">
    <property type="entry name" value="P-loop containing nucleoside triphosphate hydrolases"/>
    <property type="match status" value="3"/>
</dbReference>
<evidence type="ECO:0000256" key="5">
    <source>
        <dbReference type="ARBA" id="ARBA00022806"/>
    </source>
</evidence>
<evidence type="ECO:0000256" key="7">
    <source>
        <dbReference type="ARBA" id="ARBA00023125"/>
    </source>
</evidence>
<dbReference type="RefSeq" id="WP_160628912.1">
    <property type="nucleotide sequence ID" value="NZ_CP047593.1"/>
</dbReference>
<feature type="domain" description="Helicase ATP-binding" evidence="10">
    <location>
        <begin position="506"/>
        <end position="667"/>
    </location>
</feature>
<sequence length="1022" mass="114116">MKLELSSILKALKSSTCKLPPLPPSAQAFLGGGLEQPQLWVVDHFQTLEKLADCFRTLCPEKTLLLLPPNDSSDMELQGERLKALNQLQCGKDTASTFVLLTTFQTLEEKLPTLGKPLALKPGDSINPDELFQTLETQGYALDVEVYEKGTAARRGGIVDLWPPTAEHPVRIEFFGDEIDSLRTFDMLTQRSVEKIKTLEIFPLNAEGETTLDKLLPENTLHVYSNVDAMPPSQSIQIGCVTTDTVDIDLAAYETNLKPVSDKHPADAAEQQRKLFFQTLEEMISKDWNIEIYMETEGSRDRIKEVYGTSGNLHTGLLHGSFVCKQAKHLVLTEADIYGYAAKTAHARKKGKATSAQQGERVAEWNDIQPGELVVHADHGIGRYMGVMEIEMAGRKQEMLLIEYAEGARIYLPTGQTHLLTRYTGMGNAAPALHSLKGKRWQNDRASAEAAIEDLAARLLETQATRALQKGRPCGPDTHLQSEFENSFPYMETPDQLAAIQAVKGDLESALPADRLICGDAGYGKTEVAMRAAFKMVMEGRQVAVLVPTTILAQQHFDTFTERMAAFPVSIGMLSRFRTKAEQNETIHRLREGSVNIVIGTHRLVSKDVRFSNLGLVVIDEEQRFGVRAKEHLKQLRKEVDVLTLSATPIPRTLYMGLTGARDMSTISTPPQERQPVETFVLEEHDEIITEAIRHELARDGQVFYLHNRVQTIDKMAERVQELVPEARIEYAHGQMSEKQLSDIMHRFVRGLFDVLICTTIVENGVDIPNCNTILVDRADRFGLADLYQLRGRVGRARRKAFAFLLIPAHGVLTSDARQRIEALKKYTGHGTGFRIAMRDLEIRGAGNLLGAQQSGHIAAIGFDLYCQLLKRSIARLQGKKVPPIIEASVDLDFIERSPASGEQTAAAFIPYSYVDDENLRVKLYGRISSLAKESEVRELKREFSDRFGRLPPAMQNLFEIARMRIAAAQAGIKTIRVNDDRIMLIRNGEPIMVNGHYPRLNPNSTSARLKEVLALLKSFTS</sequence>
<dbReference type="Pfam" id="PF02559">
    <property type="entry name" value="CarD_TRCF_RID"/>
    <property type="match status" value="1"/>
</dbReference>
<dbReference type="InterPro" id="IPR041471">
    <property type="entry name" value="UvrB_inter"/>
</dbReference>
<dbReference type="InterPro" id="IPR047112">
    <property type="entry name" value="RecG/Mfd"/>
</dbReference>
<dbReference type="SMART" id="SM00490">
    <property type="entry name" value="HELICc"/>
    <property type="match status" value="1"/>
</dbReference>
<dbReference type="GO" id="GO:0006355">
    <property type="term" value="P:regulation of DNA-templated transcription"/>
    <property type="evidence" value="ECO:0007669"/>
    <property type="project" value="UniProtKB-UniRule"/>
</dbReference>
<evidence type="ECO:0000259" key="10">
    <source>
        <dbReference type="PROSITE" id="PS51192"/>
    </source>
</evidence>
<dbReference type="Gene3D" id="3.40.50.300">
    <property type="entry name" value="P-loop containing nucleotide triphosphate hydrolases"/>
    <property type="match status" value="2"/>
</dbReference>
<dbReference type="InterPro" id="IPR027417">
    <property type="entry name" value="P-loop_NTPase"/>
</dbReference>
<evidence type="ECO:0000256" key="4">
    <source>
        <dbReference type="ARBA" id="ARBA00022801"/>
    </source>
</evidence>
<dbReference type="GO" id="GO:0003684">
    <property type="term" value="F:damaged DNA binding"/>
    <property type="evidence" value="ECO:0007669"/>
    <property type="project" value="InterPro"/>
</dbReference>
<dbReference type="GO" id="GO:0003678">
    <property type="term" value="F:DNA helicase activity"/>
    <property type="evidence" value="ECO:0007669"/>
    <property type="project" value="TreeGrafter"/>
</dbReference>
<dbReference type="PANTHER" id="PTHR47964:SF1">
    <property type="entry name" value="ATP-DEPENDENT DNA HELICASE HOMOLOG RECG, CHLOROPLASTIC"/>
    <property type="match status" value="1"/>
</dbReference>
<dbReference type="PANTHER" id="PTHR47964">
    <property type="entry name" value="ATP-DEPENDENT DNA HELICASE HOMOLOG RECG, CHLOROPLASTIC"/>
    <property type="match status" value="1"/>
</dbReference>
<dbReference type="Proteomes" id="UP000464954">
    <property type="component" value="Chromosome"/>
</dbReference>
<keyword evidence="13" id="KW-1185">Reference proteome</keyword>
<dbReference type="PROSITE" id="PS51194">
    <property type="entry name" value="HELICASE_CTER"/>
    <property type="match status" value="1"/>
</dbReference>
<reference evidence="12 13" key="1">
    <citation type="submission" date="2020-01" db="EMBL/GenBank/DDBJ databases">
        <title>Ponticoccus aerotolerans gen. nov., sp. nov., an anaerobic bacterium and proposal of Ponticoccusceae fam. nov., Ponticoccusles ord. nov. and Ponticoccuse classis nov. in the phylum Kiritimatiellaeota.</title>
        <authorList>
            <person name="Zhou L.Y."/>
            <person name="Du Z.J."/>
        </authorList>
    </citation>
    <scope>NUCLEOTIDE SEQUENCE [LARGE SCALE GENOMIC DNA]</scope>
    <source>
        <strain evidence="12 13">S-5007</strain>
    </source>
</reference>
<name>A0A6P1M571_9BACT</name>
<dbReference type="NCBIfam" id="TIGR00580">
    <property type="entry name" value="mfd"/>
    <property type="match status" value="1"/>
</dbReference>
<evidence type="ECO:0000256" key="1">
    <source>
        <dbReference type="ARBA" id="ARBA00022490"/>
    </source>
</evidence>
<keyword evidence="5" id="KW-0347">Helicase</keyword>
<proteinExistence type="inferred from homology"/>
<comment type="similarity">
    <text evidence="9">In the C-terminal section; belongs to the helicase family. RecG subfamily.</text>
</comment>
<dbReference type="AlphaFoldDB" id="A0A6P1M571"/>
<dbReference type="Gene3D" id="2.40.10.170">
    <property type="match status" value="1"/>
</dbReference>
<keyword evidence="3 9" id="KW-0227">DNA damage</keyword>
<dbReference type="Pfam" id="PF00270">
    <property type="entry name" value="DEAD"/>
    <property type="match status" value="1"/>
</dbReference>
<dbReference type="GO" id="GO:0016787">
    <property type="term" value="F:hydrolase activity"/>
    <property type="evidence" value="ECO:0007669"/>
    <property type="project" value="UniProtKB-KW"/>
</dbReference>